<dbReference type="SUPFAM" id="SSF103481">
    <property type="entry name" value="Multidrug resistance efflux transporter EmrE"/>
    <property type="match status" value="2"/>
</dbReference>
<evidence type="ECO:0000256" key="1">
    <source>
        <dbReference type="ARBA" id="ARBA00004127"/>
    </source>
</evidence>
<comment type="caution">
    <text evidence="8">The sequence shown here is derived from an EMBL/GenBank/DDBJ whole genome shotgun (WGS) entry which is preliminary data.</text>
</comment>
<dbReference type="Pfam" id="PF00892">
    <property type="entry name" value="EamA"/>
    <property type="match status" value="2"/>
</dbReference>
<dbReference type="EMBL" id="JBHSHC010000128">
    <property type="protein sequence ID" value="MFC4769359.1"/>
    <property type="molecule type" value="Genomic_DNA"/>
</dbReference>
<feature type="transmembrane region" description="Helical" evidence="6">
    <location>
        <begin position="272"/>
        <end position="290"/>
    </location>
</feature>
<comment type="similarity">
    <text evidence="2">Belongs to the EamA transporter family.</text>
</comment>
<feature type="transmembrane region" description="Helical" evidence="6">
    <location>
        <begin position="217"/>
        <end position="239"/>
    </location>
</feature>
<accession>A0ABV9Q6A4</accession>
<dbReference type="Proteomes" id="UP001596002">
    <property type="component" value="Unassembled WGS sequence"/>
</dbReference>
<proteinExistence type="inferred from homology"/>
<name>A0ABV9Q6A4_9BACL</name>
<feature type="transmembrane region" description="Helical" evidence="6">
    <location>
        <begin position="246"/>
        <end position="266"/>
    </location>
</feature>
<evidence type="ECO:0000259" key="7">
    <source>
        <dbReference type="Pfam" id="PF00892"/>
    </source>
</evidence>
<feature type="transmembrane region" description="Helical" evidence="6">
    <location>
        <begin position="127"/>
        <end position="147"/>
    </location>
</feature>
<dbReference type="PANTHER" id="PTHR32322:SF2">
    <property type="entry name" value="EAMA DOMAIN-CONTAINING PROTEIN"/>
    <property type="match status" value="1"/>
</dbReference>
<sequence>MSDKPAFPPYLALLIAVVSVSSSAVFVKLSSSSPGLTASFRLLFTVVLMVPFLLSIRSTVLRSLASLNKRDYWLCLVSGIALAFHFVTWFASFQYTSVASSVVFVSLQPLFTFIGSIWIFKESMSRNSWLGGILAIIGSIVIGWGDFSSGTSILFGDFLALFSAFLVSIYWLIGQHVRTRADSATYTFLVYSISTIALFVYVLSGGGSILSPQPIDWLWFVCLAIFPTLLGHSIFNWVIRWIPASVLSVSILGEAVGSSILAYFVFGEIVSFQQVTGGIVLLTGIVLFTVNHNPVPKPNKSKRAGECIPY</sequence>
<gene>
    <name evidence="8" type="ORF">ACFO8Q_18685</name>
</gene>
<comment type="subcellular location">
    <subcellularLocation>
        <location evidence="1">Endomembrane system</location>
        <topology evidence="1">Multi-pass membrane protein</topology>
    </subcellularLocation>
</comment>
<feature type="domain" description="EamA" evidence="7">
    <location>
        <begin position="10"/>
        <end position="143"/>
    </location>
</feature>
<evidence type="ECO:0000256" key="6">
    <source>
        <dbReference type="SAM" id="Phobius"/>
    </source>
</evidence>
<evidence type="ECO:0000256" key="3">
    <source>
        <dbReference type="ARBA" id="ARBA00022692"/>
    </source>
</evidence>
<dbReference type="PANTHER" id="PTHR32322">
    <property type="entry name" value="INNER MEMBRANE TRANSPORTER"/>
    <property type="match status" value="1"/>
</dbReference>
<organism evidence="8 9">
    <name type="scientific">Effusibacillus consociatus</name>
    <dbReference type="NCBI Taxonomy" id="1117041"/>
    <lineage>
        <taxon>Bacteria</taxon>
        <taxon>Bacillati</taxon>
        <taxon>Bacillota</taxon>
        <taxon>Bacilli</taxon>
        <taxon>Bacillales</taxon>
        <taxon>Alicyclobacillaceae</taxon>
        <taxon>Effusibacillus</taxon>
    </lineage>
</organism>
<keyword evidence="5 6" id="KW-0472">Membrane</keyword>
<feature type="transmembrane region" description="Helical" evidence="6">
    <location>
        <begin position="98"/>
        <end position="120"/>
    </location>
</feature>
<protein>
    <submittedName>
        <fullName evidence="8">DMT family transporter</fullName>
    </submittedName>
</protein>
<evidence type="ECO:0000256" key="4">
    <source>
        <dbReference type="ARBA" id="ARBA00022989"/>
    </source>
</evidence>
<feature type="transmembrane region" description="Helical" evidence="6">
    <location>
        <begin position="153"/>
        <end position="173"/>
    </location>
</feature>
<keyword evidence="4 6" id="KW-1133">Transmembrane helix</keyword>
<keyword evidence="9" id="KW-1185">Reference proteome</keyword>
<evidence type="ECO:0000313" key="8">
    <source>
        <dbReference type="EMBL" id="MFC4769359.1"/>
    </source>
</evidence>
<feature type="transmembrane region" description="Helical" evidence="6">
    <location>
        <begin position="39"/>
        <end position="60"/>
    </location>
</feature>
<dbReference type="InterPro" id="IPR037185">
    <property type="entry name" value="EmrE-like"/>
</dbReference>
<dbReference type="RefSeq" id="WP_380027783.1">
    <property type="nucleotide sequence ID" value="NZ_JBHSHC010000128.1"/>
</dbReference>
<evidence type="ECO:0000313" key="9">
    <source>
        <dbReference type="Proteomes" id="UP001596002"/>
    </source>
</evidence>
<keyword evidence="3 6" id="KW-0812">Transmembrane</keyword>
<evidence type="ECO:0000256" key="5">
    <source>
        <dbReference type="ARBA" id="ARBA00023136"/>
    </source>
</evidence>
<feature type="domain" description="EamA" evidence="7">
    <location>
        <begin position="155"/>
        <end position="289"/>
    </location>
</feature>
<dbReference type="InterPro" id="IPR050638">
    <property type="entry name" value="AA-Vitamin_Transporters"/>
</dbReference>
<feature type="transmembrane region" description="Helical" evidence="6">
    <location>
        <begin position="185"/>
        <end position="205"/>
    </location>
</feature>
<evidence type="ECO:0000256" key="2">
    <source>
        <dbReference type="ARBA" id="ARBA00007362"/>
    </source>
</evidence>
<dbReference type="InterPro" id="IPR000620">
    <property type="entry name" value="EamA_dom"/>
</dbReference>
<reference evidence="9" key="1">
    <citation type="journal article" date="2019" name="Int. J. Syst. Evol. Microbiol.">
        <title>The Global Catalogue of Microorganisms (GCM) 10K type strain sequencing project: providing services to taxonomists for standard genome sequencing and annotation.</title>
        <authorList>
            <consortium name="The Broad Institute Genomics Platform"/>
            <consortium name="The Broad Institute Genome Sequencing Center for Infectious Disease"/>
            <person name="Wu L."/>
            <person name="Ma J."/>
        </authorList>
    </citation>
    <scope>NUCLEOTIDE SEQUENCE [LARGE SCALE GENOMIC DNA]</scope>
    <source>
        <strain evidence="9">WYCCWR 12678</strain>
    </source>
</reference>
<feature type="transmembrane region" description="Helical" evidence="6">
    <location>
        <begin position="72"/>
        <end position="92"/>
    </location>
</feature>